<dbReference type="RefSeq" id="WP_254576844.1">
    <property type="nucleotide sequence ID" value="NZ_CP100595.1"/>
</dbReference>
<reference evidence="5" key="1">
    <citation type="submission" date="2022-07" db="EMBL/GenBank/DDBJ databases">
        <title>Arcobacter roscoffensis sp. nov., a marine bacterium isolated from coastal seawater collected from Roscoff, France.</title>
        <authorList>
            <person name="Pascual J."/>
            <person name="Lepeaux C."/>
            <person name="Methner A."/>
            <person name="Overmann J."/>
        </authorList>
    </citation>
    <scope>NUCLEOTIDE SEQUENCE</scope>
    <source>
        <strain evidence="5">ARW1-2F2</strain>
    </source>
</reference>
<evidence type="ECO:0000313" key="6">
    <source>
        <dbReference type="Proteomes" id="UP001060012"/>
    </source>
</evidence>
<evidence type="ECO:0000256" key="3">
    <source>
        <dbReference type="ARBA" id="ARBA00022840"/>
    </source>
</evidence>
<evidence type="ECO:0000313" key="5">
    <source>
        <dbReference type="EMBL" id="UTJ06665.1"/>
    </source>
</evidence>
<dbReference type="PANTHER" id="PTHR30258:SF3">
    <property type="entry name" value="SLL1921 PROTEIN"/>
    <property type="match status" value="1"/>
</dbReference>
<dbReference type="EMBL" id="CP100595">
    <property type="protein sequence ID" value="UTJ06665.1"/>
    <property type="molecule type" value="Genomic_DNA"/>
</dbReference>
<dbReference type="Gene3D" id="3.40.50.300">
    <property type="entry name" value="P-loop containing nucleotide triphosphate hydrolases"/>
    <property type="match status" value="1"/>
</dbReference>
<keyword evidence="3" id="KW-0067">ATP-binding</keyword>
<name>A0ABY5E7F3_9BACT</name>
<feature type="domain" description="Bacterial type II secretion system protein E" evidence="4">
    <location>
        <begin position="203"/>
        <end position="536"/>
    </location>
</feature>
<keyword evidence="6" id="KW-1185">Reference proteome</keyword>
<accession>A0ABY5E7F3</accession>
<evidence type="ECO:0000256" key="1">
    <source>
        <dbReference type="ARBA" id="ARBA00006611"/>
    </source>
</evidence>
<dbReference type="InterPro" id="IPR001482">
    <property type="entry name" value="T2SS/T4SS_dom"/>
</dbReference>
<dbReference type="InterPro" id="IPR027417">
    <property type="entry name" value="P-loop_NTPase"/>
</dbReference>
<sequence>MKDILSKFWKKKFKSTVRKNLPMFLNKDEKISESLLPKDKKKKTFDIKKVLEKQKNKINATFNKKTKDDKNLAEIIESMIKSKYKLIGGYGDLIADESKYSGFVKSLGYEYYPSYAQLSEKYQDTSYLLNEEKLELCTSMYIITLEDKRSKNKVLGIRDIVNLDFDILSKFYFTKIVILGEGVLSSVFGEDREIIFTSQDDVEDDDEINKYFEKMMGQAILLGASDIHIQKSTRSASLWFRIDGVKQDMGTMPITLAKTLKRRLVTMADQEDSDYESINGMINYEYGKKNIKFRLGLINSKMNFSLVMRMIGGKGVVSHDLRGLNYPQETVDILHNLTRYANGMILITGQVGSGKTHLMYALLQKLARQQQYIVTIEDPVEYVDDSFFQIDLSEYASASEEFKYGYPEAVVDILRQDSNIILIGETREPETAYQLVNASNLGQLVFSTMHTNSAPATVSRMISSLGINEGDITDNLRGIVSQRLVRKLCEYCKVPDDQGGYTNVGCDECNKTGFKDRVPIAEVVRFKLGEGGNFEDAAEYMTVEKACMAQYYEGLITKEDANAIIKGEELWFD</sequence>
<comment type="similarity">
    <text evidence="1">Belongs to the GSP E family.</text>
</comment>
<dbReference type="SUPFAM" id="SSF52540">
    <property type="entry name" value="P-loop containing nucleoside triphosphate hydrolases"/>
    <property type="match status" value="1"/>
</dbReference>
<protein>
    <submittedName>
        <fullName evidence="5">Flp pilus assembly complex ATPase component TadA</fullName>
    </submittedName>
</protein>
<dbReference type="Proteomes" id="UP001060012">
    <property type="component" value="Chromosome"/>
</dbReference>
<evidence type="ECO:0000256" key="2">
    <source>
        <dbReference type="ARBA" id="ARBA00022741"/>
    </source>
</evidence>
<dbReference type="Pfam" id="PF00437">
    <property type="entry name" value="T2SSE"/>
    <property type="match status" value="1"/>
</dbReference>
<evidence type="ECO:0000259" key="4">
    <source>
        <dbReference type="Pfam" id="PF00437"/>
    </source>
</evidence>
<gene>
    <name evidence="5" type="primary">tadA</name>
    <name evidence="5" type="ORF">NJU99_00820</name>
</gene>
<dbReference type="PANTHER" id="PTHR30258">
    <property type="entry name" value="TYPE II SECRETION SYSTEM PROTEIN GSPE-RELATED"/>
    <property type="match status" value="1"/>
</dbReference>
<keyword evidence="2" id="KW-0547">Nucleotide-binding</keyword>
<dbReference type="Gene3D" id="3.30.450.90">
    <property type="match status" value="1"/>
</dbReference>
<organism evidence="5 6">
    <name type="scientific">Arcobacter roscoffensis</name>
    <dbReference type="NCBI Taxonomy" id="2961520"/>
    <lineage>
        <taxon>Bacteria</taxon>
        <taxon>Pseudomonadati</taxon>
        <taxon>Campylobacterota</taxon>
        <taxon>Epsilonproteobacteria</taxon>
        <taxon>Campylobacterales</taxon>
        <taxon>Arcobacteraceae</taxon>
        <taxon>Arcobacter</taxon>
    </lineage>
</organism>
<proteinExistence type="inferred from homology"/>